<protein>
    <recommendedName>
        <fullName evidence="9">FAD-binding PCMH-type domain-containing protein</fullName>
    </recommendedName>
</protein>
<evidence type="ECO:0000256" key="1">
    <source>
        <dbReference type="ARBA" id="ARBA00001974"/>
    </source>
</evidence>
<dbReference type="PROSITE" id="PS51387">
    <property type="entry name" value="FAD_PCMH"/>
    <property type="match status" value="1"/>
</dbReference>
<comment type="cofactor">
    <cofactor evidence="1">
        <name>FAD</name>
        <dbReference type="ChEBI" id="CHEBI:57692"/>
    </cofactor>
</comment>
<sequence length="555" mass="62837">MLKISIFIFVTILATICQSNGHNTIENAIIKCLNNHQVPSSLIFEQGINSSFSMVLQAYIRNLRFNTSTTRKPLFIVTATNVSHIQASILCAKEHGIQIKVRSGGHDFEGLSYVSIVPFFVVDMFNLRSVDVDVENETAWVQAGAILGEVYYKIGNKSKTLGFPAGVCTTVGVGGHFAGGGYGNMMRKYGLSSDNIIDAIIVDVNGRILDRKTMGEDLFWAIRGGGGASFCVIVSYKIKLVHVPEKVTVFRVSRTLDQNLTDIVDQYLHVAPHLDHDAFIRLTLNVTNSTQTGLPTNRATFRCLFLGDTQSLLSLVSQNFPLLGLQKVDCLEMSWVESLLFYYDFAKGTPLETLLNRQVFSLYYFKNKSDYLKDTIPKHGLEGIFKKMIDLQTLVIVFNPYGGRMAEIPANATPFPHRAGNLFKLEYQCYWVNEKLYSYMTPFVSKNPREAFLNYRDLDLGINHQGRTKHFIKLSRELYSYMTPFVSKNPREAFLNYRDLDLGINHQGLNSCVEGQKYGIKYFKGNFNRLVKIKTMVDPHNFFRNEQTIPTLPHH</sequence>
<dbReference type="Gene3D" id="3.40.462.20">
    <property type="match status" value="1"/>
</dbReference>
<keyword evidence="7" id="KW-0325">Glycoprotein</keyword>
<dbReference type="Gene3D" id="3.30.43.10">
    <property type="entry name" value="Uridine Diphospho-n-acetylenolpyruvylglucosamine Reductase, domain 2"/>
    <property type="match status" value="1"/>
</dbReference>
<keyword evidence="3" id="KW-0285">Flavoprotein</keyword>
<dbReference type="InterPro" id="IPR016169">
    <property type="entry name" value="FAD-bd_PCMH_sub2"/>
</dbReference>
<keyword evidence="6" id="KW-1015">Disulfide bond</keyword>
<feature type="chain" id="PRO_5043822378" description="FAD-binding PCMH-type domain-containing protein" evidence="8">
    <location>
        <begin position="22"/>
        <end position="555"/>
    </location>
</feature>
<dbReference type="Proteomes" id="UP001443914">
    <property type="component" value="Unassembled WGS sequence"/>
</dbReference>
<comment type="caution">
    <text evidence="10">The sequence shown here is derived from an EMBL/GenBank/DDBJ whole genome shotgun (WGS) entry which is preliminary data.</text>
</comment>
<gene>
    <name evidence="10" type="ORF">RND81_04G178900</name>
</gene>
<dbReference type="Pfam" id="PF01565">
    <property type="entry name" value="FAD_binding_4"/>
    <property type="match status" value="1"/>
</dbReference>
<dbReference type="InterPro" id="IPR036318">
    <property type="entry name" value="FAD-bd_PCMH-like_sf"/>
</dbReference>
<dbReference type="PANTHER" id="PTHR32448">
    <property type="entry name" value="OS08G0158400 PROTEIN"/>
    <property type="match status" value="1"/>
</dbReference>
<reference evidence="10" key="1">
    <citation type="submission" date="2024-03" db="EMBL/GenBank/DDBJ databases">
        <title>WGS assembly of Saponaria officinalis var. Norfolk2.</title>
        <authorList>
            <person name="Jenkins J."/>
            <person name="Shu S."/>
            <person name="Grimwood J."/>
            <person name="Barry K."/>
            <person name="Goodstein D."/>
            <person name="Schmutz J."/>
            <person name="Leebens-Mack J."/>
            <person name="Osbourn A."/>
        </authorList>
    </citation>
    <scope>NUCLEOTIDE SEQUENCE [LARGE SCALE GENOMIC DNA]</scope>
    <source>
        <strain evidence="10">JIC</strain>
    </source>
</reference>
<dbReference type="GO" id="GO:0016491">
    <property type="term" value="F:oxidoreductase activity"/>
    <property type="evidence" value="ECO:0007669"/>
    <property type="project" value="InterPro"/>
</dbReference>
<dbReference type="InterPro" id="IPR016166">
    <property type="entry name" value="FAD-bd_PCMH"/>
</dbReference>
<dbReference type="InterPro" id="IPR012951">
    <property type="entry name" value="BBE"/>
</dbReference>
<dbReference type="FunFam" id="3.30.43.10:FF:000004">
    <property type="entry name" value="Berberine bridge enzyme-like 15"/>
    <property type="match status" value="1"/>
</dbReference>
<dbReference type="EMBL" id="JBDFQZ010000004">
    <property type="protein sequence ID" value="KAK9735032.1"/>
    <property type="molecule type" value="Genomic_DNA"/>
</dbReference>
<feature type="domain" description="FAD-binding PCMH-type" evidence="9">
    <location>
        <begin position="69"/>
        <end position="243"/>
    </location>
</feature>
<evidence type="ECO:0000256" key="8">
    <source>
        <dbReference type="SAM" id="SignalP"/>
    </source>
</evidence>
<evidence type="ECO:0000313" key="10">
    <source>
        <dbReference type="EMBL" id="KAK9735032.1"/>
    </source>
</evidence>
<feature type="signal peptide" evidence="8">
    <location>
        <begin position="1"/>
        <end position="21"/>
    </location>
</feature>
<evidence type="ECO:0000256" key="7">
    <source>
        <dbReference type="ARBA" id="ARBA00023180"/>
    </source>
</evidence>
<dbReference type="SUPFAM" id="SSF56176">
    <property type="entry name" value="FAD-binding/transporter-associated domain-like"/>
    <property type="match status" value="1"/>
</dbReference>
<dbReference type="AlphaFoldDB" id="A0AAW1LMH1"/>
<evidence type="ECO:0000256" key="3">
    <source>
        <dbReference type="ARBA" id="ARBA00022630"/>
    </source>
</evidence>
<comment type="similarity">
    <text evidence="2">Belongs to the oxygen-dependent FAD-linked oxidoreductase family.</text>
</comment>
<accession>A0AAW1LMH1</accession>
<dbReference type="InterPro" id="IPR016167">
    <property type="entry name" value="FAD-bd_PCMH_sub1"/>
</dbReference>
<evidence type="ECO:0000256" key="2">
    <source>
        <dbReference type="ARBA" id="ARBA00005466"/>
    </source>
</evidence>
<dbReference type="Gene3D" id="3.30.465.10">
    <property type="match status" value="2"/>
</dbReference>
<dbReference type="Pfam" id="PF08031">
    <property type="entry name" value="BBE"/>
    <property type="match status" value="1"/>
</dbReference>
<organism evidence="10 11">
    <name type="scientific">Saponaria officinalis</name>
    <name type="common">Common soapwort</name>
    <name type="synonym">Lychnis saponaria</name>
    <dbReference type="NCBI Taxonomy" id="3572"/>
    <lineage>
        <taxon>Eukaryota</taxon>
        <taxon>Viridiplantae</taxon>
        <taxon>Streptophyta</taxon>
        <taxon>Embryophyta</taxon>
        <taxon>Tracheophyta</taxon>
        <taxon>Spermatophyta</taxon>
        <taxon>Magnoliopsida</taxon>
        <taxon>eudicotyledons</taxon>
        <taxon>Gunneridae</taxon>
        <taxon>Pentapetalae</taxon>
        <taxon>Caryophyllales</taxon>
        <taxon>Caryophyllaceae</taxon>
        <taxon>Caryophylleae</taxon>
        <taxon>Saponaria</taxon>
    </lineage>
</organism>
<evidence type="ECO:0000313" key="11">
    <source>
        <dbReference type="Proteomes" id="UP001443914"/>
    </source>
</evidence>
<evidence type="ECO:0000256" key="5">
    <source>
        <dbReference type="ARBA" id="ARBA00022827"/>
    </source>
</evidence>
<dbReference type="GO" id="GO:0071949">
    <property type="term" value="F:FAD binding"/>
    <property type="evidence" value="ECO:0007669"/>
    <property type="project" value="InterPro"/>
</dbReference>
<dbReference type="InterPro" id="IPR006094">
    <property type="entry name" value="Oxid_FAD_bind_N"/>
</dbReference>
<evidence type="ECO:0000256" key="4">
    <source>
        <dbReference type="ARBA" id="ARBA00022729"/>
    </source>
</evidence>
<keyword evidence="4 8" id="KW-0732">Signal</keyword>
<evidence type="ECO:0000259" key="9">
    <source>
        <dbReference type="PROSITE" id="PS51387"/>
    </source>
</evidence>
<keyword evidence="11" id="KW-1185">Reference proteome</keyword>
<keyword evidence="5" id="KW-0274">FAD</keyword>
<evidence type="ECO:0000256" key="6">
    <source>
        <dbReference type="ARBA" id="ARBA00023157"/>
    </source>
</evidence>
<proteinExistence type="inferred from homology"/>
<name>A0AAW1LMH1_SAPOF</name>